<feature type="coiled-coil region" evidence="1">
    <location>
        <begin position="107"/>
        <end position="134"/>
    </location>
</feature>
<keyword evidence="3" id="KW-1185">Reference proteome</keyword>
<sequence length="144" mass="16672">VSANSRLPITTVFENISNSVNSPVLQNFNIVYDQIYTIECSDYDSKQTILNNLNEPLRHLKYISNENKSTRYAVGSEFKPEKDNGHLREPCAIILKSIQSFRWIDYNVNNAQVIRDLEEEIRDLKRKLNKNNPDKPKPIPPIPT</sequence>
<name>A0ABN7XHG3_GIGMA</name>
<protein>
    <submittedName>
        <fullName evidence="2">44489_t:CDS:1</fullName>
    </submittedName>
</protein>
<evidence type="ECO:0000256" key="1">
    <source>
        <dbReference type="SAM" id="Coils"/>
    </source>
</evidence>
<reference evidence="2 3" key="1">
    <citation type="submission" date="2021-06" db="EMBL/GenBank/DDBJ databases">
        <authorList>
            <person name="Kallberg Y."/>
            <person name="Tangrot J."/>
            <person name="Rosling A."/>
        </authorList>
    </citation>
    <scope>NUCLEOTIDE SEQUENCE [LARGE SCALE GENOMIC DNA]</scope>
    <source>
        <strain evidence="2 3">120-4 pot B 10/14</strain>
    </source>
</reference>
<accession>A0ABN7XHG3</accession>
<dbReference type="EMBL" id="CAJVQB010132502">
    <property type="protein sequence ID" value="CAG8854040.1"/>
    <property type="molecule type" value="Genomic_DNA"/>
</dbReference>
<evidence type="ECO:0000313" key="2">
    <source>
        <dbReference type="EMBL" id="CAG8854040.1"/>
    </source>
</evidence>
<organism evidence="2 3">
    <name type="scientific">Gigaspora margarita</name>
    <dbReference type="NCBI Taxonomy" id="4874"/>
    <lineage>
        <taxon>Eukaryota</taxon>
        <taxon>Fungi</taxon>
        <taxon>Fungi incertae sedis</taxon>
        <taxon>Mucoromycota</taxon>
        <taxon>Glomeromycotina</taxon>
        <taxon>Glomeromycetes</taxon>
        <taxon>Diversisporales</taxon>
        <taxon>Gigasporaceae</taxon>
        <taxon>Gigaspora</taxon>
    </lineage>
</organism>
<dbReference type="Proteomes" id="UP000789901">
    <property type="component" value="Unassembled WGS sequence"/>
</dbReference>
<keyword evidence="1" id="KW-0175">Coiled coil</keyword>
<feature type="non-terminal residue" evidence="2">
    <location>
        <position position="1"/>
    </location>
</feature>
<comment type="caution">
    <text evidence="2">The sequence shown here is derived from an EMBL/GenBank/DDBJ whole genome shotgun (WGS) entry which is preliminary data.</text>
</comment>
<evidence type="ECO:0000313" key="3">
    <source>
        <dbReference type="Proteomes" id="UP000789901"/>
    </source>
</evidence>
<gene>
    <name evidence="2" type="ORF">GMARGA_LOCUS42861</name>
</gene>
<proteinExistence type="predicted"/>